<evidence type="ECO:0000256" key="2">
    <source>
        <dbReference type="ARBA" id="ARBA00022801"/>
    </source>
</evidence>
<proteinExistence type="inferred from homology"/>
<evidence type="ECO:0000256" key="1">
    <source>
        <dbReference type="ARBA" id="ARBA00008834"/>
    </source>
</evidence>
<dbReference type="PANTHER" id="PTHR31339">
    <property type="entry name" value="PECTIN LYASE-RELATED"/>
    <property type="match status" value="1"/>
</dbReference>
<reference evidence="5 6" key="1">
    <citation type="submission" date="2020-08" db="EMBL/GenBank/DDBJ databases">
        <title>Cohnella phylogeny.</title>
        <authorList>
            <person name="Dunlap C."/>
        </authorList>
    </citation>
    <scope>NUCLEOTIDE SEQUENCE [LARGE SCALE GENOMIC DNA]</scope>
    <source>
        <strain evidence="5 6">DSM 25241</strain>
    </source>
</reference>
<evidence type="ECO:0000256" key="3">
    <source>
        <dbReference type="ARBA" id="ARBA00023295"/>
    </source>
</evidence>
<dbReference type="Proteomes" id="UP000535838">
    <property type="component" value="Unassembled WGS sequence"/>
</dbReference>
<dbReference type="InterPro" id="IPR011050">
    <property type="entry name" value="Pectin_lyase_fold/virulence"/>
</dbReference>
<dbReference type="InterPro" id="IPR012334">
    <property type="entry name" value="Pectin_lyas_fold"/>
</dbReference>
<evidence type="ECO:0000256" key="4">
    <source>
        <dbReference type="RuleBase" id="RU361169"/>
    </source>
</evidence>
<dbReference type="PANTHER" id="PTHR31339:SF9">
    <property type="entry name" value="PLASMIN AND FIBRONECTIN-BINDING PROTEIN A"/>
    <property type="match status" value="1"/>
</dbReference>
<dbReference type="SUPFAM" id="SSF51126">
    <property type="entry name" value="Pectin lyase-like"/>
    <property type="match status" value="1"/>
</dbReference>
<dbReference type="InterPro" id="IPR051801">
    <property type="entry name" value="GH28_Enzymes"/>
</dbReference>
<evidence type="ECO:0000313" key="6">
    <source>
        <dbReference type="Proteomes" id="UP000535838"/>
    </source>
</evidence>
<dbReference type="PROSITE" id="PS00502">
    <property type="entry name" value="POLYGALACTURONASE"/>
    <property type="match status" value="1"/>
</dbReference>
<dbReference type="GO" id="GO:0004650">
    <property type="term" value="F:polygalacturonase activity"/>
    <property type="evidence" value="ECO:0007669"/>
    <property type="project" value="InterPro"/>
</dbReference>
<name>A0A841SZP9_9BACL</name>
<keyword evidence="2 4" id="KW-0378">Hydrolase</keyword>
<comment type="similarity">
    <text evidence="1 4">Belongs to the glycosyl hydrolase 28 family.</text>
</comment>
<keyword evidence="6" id="KW-1185">Reference proteome</keyword>
<keyword evidence="3 4" id="KW-0326">Glycosidase</keyword>
<dbReference type="Pfam" id="PF00295">
    <property type="entry name" value="Glyco_hydro_28"/>
    <property type="match status" value="1"/>
</dbReference>
<sequence length="473" mass="52206">MTKTNETAYPTPMLPDIPDRSFSLSDYVNEPDPFALCTDAIQRAIDDCAEAGGGRVVIPPGLWRTGSIRLRSRLELHAEEGAIVRFEANPVLYPLIASQFEGQAAVRCQSPLDGQELEDIAFTGKGVFDGCGEGWRPVKRFKMTDDQWRKLTQSGGALSSDGEMWWPSSEAMEGENLVRSLREQGVTDPEAYEPAKAYLRPAMLSLRSCKRVRLEGPTFQNSPAWCLHLMDCEQVTVRDLRVLNPWYSQNGDGLDLESCRHSLVEGCTFDVGDDAICLKSGKDEEGRRRGLPCEYVTVRGCTVYHGHGGVVIGSEMSGGVRAVRVSDCRFMNTDIGIRFKSARGRGGVVEDIVIERILMSGIPLEAVSFHLFYAGKEGSEGHDDRPQEVSEATPIFRDITLREIACIGAQTALLINGLPEMPLSNLTVEDFAAESVNGVIARHADKLTLRGVRLRVETEPDIRLHACTDTELR</sequence>
<organism evidence="5 6">
    <name type="scientific">Cohnella thailandensis</name>
    <dbReference type="NCBI Taxonomy" id="557557"/>
    <lineage>
        <taxon>Bacteria</taxon>
        <taxon>Bacillati</taxon>
        <taxon>Bacillota</taxon>
        <taxon>Bacilli</taxon>
        <taxon>Bacillales</taxon>
        <taxon>Paenibacillaceae</taxon>
        <taxon>Cohnella</taxon>
    </lineage>
</organism>
<dbReference type="InterPro" id="IPR000743">
    <property type="entry name" value="Glyco_hydro_28"/>
</dbReference>
<dbReference type="Gene3D" id="2.160.20.10">
    <property type="entry name" value="Single-stranded right-handed beta-helix, Pectin lyase-like"/>
    <property type="match status" value="1"/>
</dbReference>
<dbReference type="RefSeq" id="WP_185120963.1">
    <property type="nucleotide sequence ID" value="NZ_JACJVQ010000014.1"/>
</dbReference>
<comment type="caution">
    <text evidence="5">The sequence shown here is derived from an EMBL/GenBank/DDBJ whole genome shotgun (WGS) entry which is preliminary data.</text>
</comment>
<accession>A0A841SZP9</accession>
<dbReference type="GO" id="GO:0005975">
    <property type="term" value="P:carbohydrate metabolic process"/>
    <property type="evidence" value="ECO:0007669"/>
    <property type="project" value="InterPro"/>
</dbReference>
<dbReference type="EMBL" id="JACJVQ010000014">
    <property type="protein sequence ID" value="MBB6635725.1"/>
    <property type="molecule type" value="Genomic_DNA"/>
</dbReference>
<dbReference type="AlphaFoldDB" id="A0A841SZP9"/>
<dbReference type="InterPro" id="IPR006626">
    <property type="entry name" value="PbH1"/>
</dbReference>
<dbReference type="SMART" id="SM00710">
    <property type="entry name" value="PbH1"/>
    <property type="match status" value="4"/>
</dbReference>
<evidence type="ECO:0000313" key="5">
    <source>
        <dbReference type="EMBL" id="MBB6635725.1"/>
    </source>
</evidence>
<protein>
    <submittedName>
        <fullName evidence="5">Glycoside hydrolase family 28 protein</fullName>
    </submittedName>
</protein>
<gene>
    <name evidence="5" type="ORF">H7B67_16520</name>
</gene>